<accession>A0ABP8BM04</accession>
<keyword evidence="2" id="KW-1185">Reference proteome</keyword>
<evidence type="ECO:0008006" key="3">
    <source>
        <dbReference type="Google" id="ProtNLM"/>
    </source>
</evidence>
<gene>
    <name evidence="1" type="ORF">GCM10022289_36720</name>
</gene>
<dbReference type="SUPFAM" id="SSF52833">
    <property type="entry name" value="Thioredoxin-like"/>
    <property type="match status" value="1"/>
</dbReference>
<sequence length="121" mass="14054">MQEIVNKANQSGKPLMLIIDDTPNRISAKSRFFKKPIWTIALFEKKFFKTVKNEFYVYYALSSNQAVKEILAYKATPDYPAYFFFNSKGEIIYQNSGISDQKEKYIKMLENAKLALDSQSI</sequence>
<proteinExistence type="predicted"/>
<evidence type="ECO:0000313" key="1">
    <source>
        <dbReference type="EMBL" id="GAA4210047.1"/>
    </source>
</evidence>
<dbReference type="Proteomes" id="UP001501772">
    <property type="component" value="Unassembled WGS sequence"/>
</dbReference>
<organism evidence="1 2">
    <name type="scientific">Pedobacter jeongneungensis</name>
    <dbReference type="NCBI Taxonomy" id="947309"/>
    <lineage>
        <taxon>Bacteria</taxon>
        <taxon>Pseudomonadati</taxon>
        <taxon>Bacteroidota</taxon>
        <taxon>Sphingobacteriia</taxon>
        <taxon>Sphingobacteriales</taxon>
        <taxon>Sphingobacteriaceae</taxon>
        <taxon>Pedobacter</taxon>
    </lineage>
</organism>
<reference evidence="2" key="1">
    <citation type="journal article" date="2019" name="Int. J. Syst. Evol. Microbiol.">
        <title>The Global Catalogue of Microorganisms (GCM) 10K type strain sequencing project: providing services to taxonomists for standard genome sequencing and annotation.</title>
        <authorList>
            <consortium name="The Broad Institute Genomics Platform"/>
            <consortium name="The Broad Institute Genome Sequencing Center for Infectious Disease"/>
            <person name="Wu L."/>
            <person name="Ma J."/>
        </authorList>
    </citation>
    <scope>NUCLEOTIDE SEQUENCE [LARGE SCALE GENOMIC DNA]</scope>
    <source>
        <strain evidence="2">JCM 17626</strain>
    </source>
</reference>
<dbReference type="InterPro" id="IPR036249">
    <property type="entry name" value="Thioredoxin-like_sf"/>
</dbReference>
<comment type="caution">
    <text evidence="1">The sequence shown here is derived from an EMBL/GenBank/DDBJ whole genome shotgun (WGS) entry which is preliminary data.</text>
</comment>
<evidence type="ECO:0000313" key="2">
    <source>
        <dbReference type="Proteomes" id="UP001501772"/>
    </source>
</evidence>
<protein>
    <recommendedName>
        <fullName evidence="3">Alkyl hydroperoxide reductase subunit C/ Thiol specific antioxidant domain-containing protein</fullName>
    </recommendedName>
</protein>
<name>A0ABP8BM04_9SPHI</name>
<dbReference type="EMBL" id="BAABBY010000009">
    <property type="protein sequence ID" value="GAA4210047.1"/>
    <property type="molecule type" value="Genomic_DNA"/>
</dbReference>